<dbReference type="AlphaFoldDB" id="W7UZ35"/>
<protein>
    <submittedName>
        <fullName evidence="1">Uncharacterized protein</fullName>
    </submittedName>
</protein>
<dbReference type="eggNOG" id="COG0550">
    <property type="taxonomic scope" value="Bacteria"/>
</dbReference>
<sequence length="90" mass="10158">MQLVIAEKASVGFALAKALGVTEKKDGYIEGNGYIVSWCVGHLVSLANADMYDEKFKKWDVADLPIIPDEWQFIIAEDKDKQFGNRHEQL</sequence>
<proteinExistence type="predicted"/>
<dbReference type="InterPro" id="IPR023405">
    <property type="entry name" value="Topo_IA_core_domain"/>
</dbReference>
<reference evidence="1 2" key="1">
    <citation type="journal article" date="2014" name="PLoS ONE">
        <title>Rumen cellulosomics: divergent fiber-degrading strategies revealed by comparative genome-wide analysis of six ruminococcal strains.</title>
        <authorList>
            <person name="Dassa B."/>
            <person name="Borovok I."/>
            <person name="Ruimy-Israeli V."/>
            <person name="Lamed R."/>
            <person name="Flint H.J."/>
            <person name="Duncan S.H."/>
            <person name="Henrissat B."/>
            <person name="Coutinho P."/>
            <person name="Morrison M."/>
            <person name="Mosoni P."/>
            <person name="Yeoman C.J."/>
            <person name="White B.A."/>
            <person name="Bayer E.A."/>
        </authorList>
    </citation>
    <scope>NUCLEOTIDE SEQUENCE [LARGE SCALE GENOMIC DNA]</scope>
    <source>
        <strain evidence="1 2">007c</strain>
    </source>
</reference>
<dbReference type="PATRIC" id="fig|1341157.4.peg.1336"/>
<dbReference type="Proteomes" id="UP000019365">
    <property type="component" value="Unassembled WGS sequence"/>
</dbReference>
<evidence type="ECO:0000313" key="2">
    <source>
        <dbReference type="Proteomes" id="UP000019365"/>
    </source>
</evidence>
<dbReference type="EMBL" id="ATAX01000022">
    <property type="protein sequence ID" value="EWM53975.1"/>
    <property type="molecule type" value="Genomic_DNA"/>
</dbReference>
<dbReference type="Gene3D" id="3.40.50.140">
    <property type="match status" value="1"/>
</dbReference>
<organism evidence="1 2">
    <name type="scientific">Ruminococcus flavefaciens 007c</name>
    <dbReference type="NCBI Taxonomy" id="1341157"/>
    <lineage>
        <taxon>Bacteria</taxon>
        <taxon>Bacillati</taxon>
        <taxon>Bacillota</taxon>
        <taxon>Clostridia</taxon>
        <taxon>Eubacteriales</taxon>
        <taxon>Oscillospiraceae</taxon>
        <taxon>Ruminococcus</taxon>
    </lineage>
</organism>
<comment type="caution">
    <text evidence="1">The sequence shown here is derived from an EMBL/GenBank/DDBJ whole genome shotgun (WGS) entry which is preliminary data.</text>
</comment>
<accession>W7UZ35</accession>
<dbReference type="OrthoDB" id="9803554at2"/>
<evidence type="ECO:0000313" key="1">
    <source>
        <dbReference type="EMBL" id="EWM53975.1"/>
    </source>
</evidence>
<gene>
    <name evidence="1" type="ORF">RF007C_03430</name>
</gene>
<name>W7UZ35_RUMFL</name>
<dbReference type="SUPFAM" id="SSF56712">
    <property type="entry name" value="Prokaryotic type I DNA topoisomerase"/>
    <property type="match status" value="1"/>
</dbReference>
<keyword evidence="2" id="KW-1185">Reference proteome</keyword>